<protein>
    <submittedName>
        <fullName evidence="2">TniQ family protein</fullName>
    </submittedName>
</protein>
<sequence>MPALPITTLLGEREPAYSYLSRLADRNAVDPHALCRDLGMDLKAIHHGSREAILSLADVGGIDPVSLLSWTPQRTDRHKYLFRGYDLTATRFRSAAWRGCPQCLAEDAETDGLERQHLRAEWAHELSFICVKHACFLEPLGRPAAKGLWPDIAADLRNTSRASKSELERISSTEFDIWFHQRLLNRPAEGWLMGLELQVALDFCDMLGRTLVRDRFPRLKDMERRDRWQAVAQGFAIANRGPEAIKEQFTEWQQTETSFADGPRRRFGALYDGLERTHLGLEYAPIRDMLRAHILETWPLAAGQNVLGEILPQRRFHSVTTAAQEASFSVPRARAILVSKGHARPVDTGRPHALELMPATVVQPVVDLLRRCVDGKQLCRQLGMTPSQFRTLQHAGVLTPVIEGSGFKPLWDLVAAKEWLEKLLRHSSVIALKSPEWLEVGVVSQRLRVSPTEVLDLISAGSLTHVGRLKGQHRYDALVVKTDEVAKQLTDQLSDKHMNIQTFAKTVGLRWPHARWLIMNAKTPSTVARNPRSGAMQHYVSCDDLEEFHQRYATAVTLAAEYKQTWQMISAVLREASAWRYAPDGKDLGQLYLRQDIQKHFETFHMLQLSASTK</sequence>
<evidence type="ECO:0000259" key="1">
    <source>
        <dbReference type="Pfam" id="PF06527"/>
    </source>
</evidence>
<gene>
    <name evidence="2" type="ORF">VSX56_13660</name>
</gene>
<feature type="domain" description="TniQ" evidence="1">
    <location>
        <begin position="8"/>
        <end position="137"/>
    </location>
</feature>
<dbReference type="Pfam" id="PF06527">
    <property type="entry name" value="TniQ"/>
    <property type="match status" value="1"/>
</dbReference>
<dbReference type="InterPro" id="IPR009492">
    <property type="entry name" value="TniQ"/>
</dbReference>
<evidence type="ECO:0000313" key="3">
    <source>
        <dbReference type="Proteomes" id="UP001438953"/>
    </source>
</evidence>
<dbReference type="Proteomes" id="UP001438953">
    <property type="component" value="Unassembled WGS sequence"/>
</dbReference>
<comment type="caution">
    <text evidence="2">The sequence shown here is derived from an EMBL/GenBank/DDBJ whole genome shotgun (WGS) entry which is preliminary data.</text>
</comment>
<dbReference type="RefSeq" id="WP_350937871.1">
    <property type="nucleotide sequence ID" value="NZ_JAYWLC010000011.1"/>
</dbReference>
<dbReference type="EMBL" id="JAYWLC010000011">
    <property type="protein sequence ID" value="MER5172818.1"/>
    <property type="molecule type" value="Genomic_DNA"/>
</dbReference>
<accession>A0ABV1SIU2</accession>
<name>A0ABV1SIU2_9RHOB</name>
<proteinExistence type="predicted"/>
<reference evidence="2 3" key="1">
    <citation type="submission" date="2024-06" db="EMBL/GenBank/DDBJ databases">
        <title>Thioclava kandeliae sp. nov. from a rhizosphere soil sample of Kandelia candel in a mangrove.</title>
        <authorList>
            <person name="Mu T."/>
        </authorList>
    </citation>
    <scope>NUCLEOTIDE SEQUENCE [LARGE SCALE GENOMIC DNA]</scope>
    <source>
        <strain evidence="2 3">CPCC 100088</strain>
    </source>
</reference>
<organism evidence="2 3">
    <name type="scientific">Thioclava kandeliae</name>
    <dbReference type="NCBI Taxonomy" id="3070818"/>
    <lineage>
        <taxon>Bacteria</taxon>
        <taxon>Pseudomonadati</taxon>
        <taxon>Pseudomonadota</taxon>
        <taxon>Alphaproteobacteria</taxon>
        <taxon>Rhodobacterales</taxon>
        <taxon>Paracoccaceae</taxon>
        <taxon>Thioclava</taxon>
    </lineage>
</organism>
<evidence type="ECO:0000313" key="2">
    <source>
        <dbReference type="EMBL" id="MER5172818.1"/>
    </source>
</evidence>
<keyword evidence="3" id="KW-1185">Reference proteome</keyword>